<name>A0ABS8EMJ6_9FLAO</name>
<evidence type="ECO:0000256" key="4">
    <source>
        <dbReference type="ARBA" id="ARBA00023136"/>
    </source>
</evidence>
<sequence>MKYLVAISRLLVGVLFIISGLIKLNDPLGFSYKLQEYFSTDVLNIPFLEPYALGISVLVVVFEVVLGVFLLIGYKPKFTVWSLLGMIVFFTFLTFYSAYFDKVKDCGCFGDALKLTPWESFTKDVVLLFFILILFFGLKHIKPILAKMPNAIVAVLSLLLSLWFGYHVLMHLPTKDFRAYKIGDNLQKNMEIPANAAKPIVQHTWTFNINGEEKEFITNGSYPSVDNGEYVGVETKEIDPGFIPKIQDFSIESNDEDLTTYFLEKDRLVIVAMYNILNSEADGLAKLKRFTDNAIDKGYTVIGLSASGDVAKQQLKTDYNLSFDTYLCDEKVVKTIVRANPGIVILEKGTVVNKAHWNDIEDIEL</sequence>
<organism evidence="7 8">
    <name type="scientific">Winogradskyella immobilis</name>
    <dbReference type="NCBI Taxonomy" id="2816852"/>
    <lineage>
        <taxon>Bacteria</taxon>
        <taxon>Pseudomonadati</taxon>
        <taxon>Bacteroidota</taxon>
        <taxon>Flavobacteriia</taxon>
        <taxon>Flavobacteriales</taxon>
        <taxon>Flavobacteriaceae</taxon>
        <taxon>Winogradskyella</taxon>
    </lineage>
</organism>
<feature type="transmembrane region" description="Helical" evidence="5">
    <location>
        <begin position="120"/>
        <end position="138"/>
    </location>
</feature>
<dbReference type="RefSeq" id="WP_227476896.1">
    <property type="nucleotide sequence ID" value="NZ_JAFMPT010000008.1"/>
</dbReference>
<feature type="transmembrane region" description="Helical" evidence="5">
    <location>
        <begin position="51"/>
        <end position="73"/>
    </location>
</feature>
<feature type="transmembrane region" description="Helical" evidence="5">
    <location>
        <begin position="150"/>
        <end position="169"/>
    </location>
</feature>
<dbReference type="Pfam" id="PF07291">
    <property type="entry name" value="MauE"/>
    <property type="match status" value="1"/>
</dbReference>
<keyword evidence="3 5" id="KW-1133">Transmembrane helix</keyword>
<comment type="caution">
    <text evidence="7">The sequence shown here is derived from an EMBL/GenBank/DDBJ whole genome shotgun (WGS) entry which is preliminary data.</text>
</comment>
<dbReference type="NCBIfam" id="NF045576">
    <property type="entry name" value="BT_3928_fam"/>
    <property type="match status" value="1"/>
</dbReference>
<feature type="transmembrane region" description="Helical" evidence="5">
    <location>
        <begin position="7"/>
        <end position="24"/>
    </location>
</feature>
<reference evidence="7" key="1">
    <citation type="submission" date="2021-03" db="EMBL/GenBank/DDBJ databases">
        <authorList>
            <person name="Ping X."/>
        </authorList>
    </citation>
    <scope>NUCLEOTIDE SEQUENCE</scope>
    <source>
        <strain evidence="7">E313</strain>
    </source>
</reference>
<gene>
    <name evidence="7" type="ORF">J1C55_07610</name>
</gene>
<proteinExistence type="predicted"/>
<feature type="domain" description="Methylamine utilisation protein MauE" evidence="6">
    <location>
        <begin position="1"/>
        <end position="136"/>
    </location>
</feature>
<evidence type="ECO:0000256" key="2">
    <source>
        <dbReference type="ARBA" id="ARBA00022692"/>
    </source>
</evidence>
<evidence type="ECO:0000256" key="1">
    <source>
        <dbReference type="ARBA" id="ARBA00004141"/>
    </source>
</evidence>
<evidence type="ECO:0000313" key="8">
    <source>
        <dbReference type="Proteomes" id="UP000778797"/>
    </source>
</evidence>
<evidence type="ECO:0000256" key="5">
    <source>
        <dbReference type="SAM" id="Phobius"/>
    </source>
</evidence>
<evidence type="ECO:0000256" key="3">
    <source>
        <dbReference type="ARBA" id="ARBA00022989"/>
    </source>
</evidence>
<accession>A0ABS8EMJ6</accession>
<keyword evidence="8" id="KW-1185">Reference proteome</keyword>
<dbReference type="InterPro" id="IPR009908">
    <property type="entry name" value="Methylamine_util_MauE"/>
</dbReference>
<keyword evidence="4 5" id="KW-0472">Membrane</keyword>
<evidence type="ECO:0000259" key="6">
    <source>
        <dbReference type="Pfam" id="PF07291"/>
    </source>
</evidence>
<dbReference type="Proteomes" id="UP000778797">
    <property type="component" value="Unassembled WGS sequence"/>
</dbReference>
<feature type="transmembrane region" description="Helical" evidence="5">
    <location>
        <begin position="80"/>
        <end position="100"/>
    </location>
</feature>
<protein>
    <submittedName>
        <fullName evidence="7">DoxX family membrane protein</fullName>
    </submittedName>
</protein>
<comment type="subcellular location">
    <subcellularLocation>
        <location evidence="1">Membrane</location>
        <topology evidence="1">Multi-pass membrane protein</topology>
    </subcellularLocation>
</comment>
<evidence type="ECO:0000313" key="7">
    <source>
        <dbReference type="EMBL" id="MCC1484448.1"/>
    </source>
</evidence>
<keyword evidence="2 5" id="KW-0812">Transmembrane</keyword>
<reference evidence="7" key="2">
    <citation type="submission" date="2021-10" db="EMBL/GenBank/DDBJ databases">
        <title>Genome of Winogradskyella sp. E313.</title>
        <authorList>
            <person name="Zhou Y."/>
        </authorList>
    </citation>
    <scope>NUCLEOTIDE SEQUENCE</scope>
    <source>
        <strain evidence="7">E313</strain>
    </source>
</reference>
<dbReference type="EMBL" id="JAFMPT010000008">
    <property type="protein sequence ID" value="MCC1484448.1"/>
    <property type="molecule type" value="Genomic_DNA"/>
</dbReference>